<protein>
    <submittedName>
        <fullName evidence="1">Uncharacterized protein</fullName>
    </submittedName>
</protein>
<organism evidence="1 2">
    <name type="scientific">Paraburkholderia guartelaensis</name>
    <dbReference type="NCBI Taxonomy" id="2546446"/>
    <lineage>
        <taxon>Bacteria</taxon>
        <taxon>Pseudomonadati</taxon>
        <taxon>Pseudomonadota</taxon>
        <taxon>Betaproteobacteria</taxon>
        <taxon>Burkholderiales</taxon>
        <taxon>Burkholderiaceae</taxon>
        <taxon>Paraburkholderia</taxon>
    </lineage>
</organism>
<gene>
    <name evidence="1" type="ORF">VSR33_30815</name>
</gene>
<proteinExistence type="predicted"/>
<reference evidence="1 2" key="1">
    <citation type="submission" date="2024-01" db="EMBL/GenBank/DDBJ databases">
        <title>The diversity of rhizobia nodulating Mimosa spp. in eleven states of Brazil covering several biomes is determined by host plant, location, and edaphic factors.</title>
        <authorList>
            <person name="Rouws L."/>
            <person name="Barauna A."/>
            <person name="Beukes C."/>
            <person name="De Faria S.M."/>
            <person name="Gross E."/>
            <person name="Dos Reis Junior F.B."/>
            <person name="Simon M."/>
            <person name="Maluk M."/>
            <person name="Odee D.W."/>
            <person name="Kenicer G."/>
            <person name="Young J.P.W."/>
            <person name="Reis V.M."/>
            <person name="Zilli J."/>
            <person name="James E.K."/>
        </authorList>
    </citation>
    <scope>NUCLEOTIDE SEQUENCE [LARGE SCALE GENOMIC DNA]</scope>
    <source>
        <strain evidence="1 2">JPY164</strain>
    </source>
</reference>
<dbReference type="Proteomes" id="UP001390669">
    <property type="component" value="Unassembled WGS sequence"/>
</dbReference>
<dbReference type="EMBL" id="JAYMRW010000017">
    <property type="protein sequence ID" value="MEM5451869.1"/>
    <property type="molecule type" value="Genomic_DNA"/>
</dbReference>
<keyword evidence="2" id="KW-1185">Reference proteome</keyword>
<accession>A0ABU9SLI0</accession>
<sequence length="84" mass="8632">MTPAAHTTPDDAALLAAIKAAAETLRFDNRPGSLQRQCTLGLFVAALSDQLALAFPASAGALHALVFSPSTSGNPTETSKQQPL</sequence>
<name>A0ABU9SLI0_9BURK</name>
<comment type="caution">
    <text evidence="1">The sequence shown here is derived from an EMBL/GenBank/DDBJ whole genome shotgun (WGS) entry which is preliminary data.</text>
</comment>
<evidence type="ECO:0000313" key="2">
    <source>
        <dbReference type="Proteomes" id="UP001390669"/>
    </source>
</evidence>
<evidence type="ECO:0000313" key="1">
    <source>
        <dbReference type="EMBL" id="MEM5451869.1"/>
    </source>
</evidence>
<dbReference type="RefSeq" id="WP_406953823.1">
    <property type="nucleotide sequence ID" value="NZ_JAYMRW010000017.1"/>
</dbReference>